<evidence type="ECO:0000313" key="20">
    <source>
        <dbReference type="EMBL" id="CAG7819448.1"/>
    </source>
</evidence>
<keyword evidence="3" id="KW-0963">Cytoplasm</keyword>
<dbReference type="GO" id="GO:0046983">
    <property type="term" value="F:protein dimerization activity"/>
    <property type="evidence" value="ECO:0007669"/>
    <property type="project" value="InterPro"/>
</dbReference>
<dbReference type="GO" id="GO:0005737">
    <property type="term" value="C:cytoplasm"/>
    <property type="evidence" value="ECO:0007669"/>
    <property type="project" value="UniProtKB-SubCell"/>
</dbReference>
<evidence type="ECO:0000256" key="13">
    <source>
        <dbReference type="ARBA" id="ARBA00071251"/>
    </source>
</evidence>
<keyword evidence="9" id="KW-0804">Transcription</keyword>
<name>A0A8J2PF26_9HEXA</name>
<keyword evidence="10" id="KW-0539">Nucleus</keyword>
<evidence type="ECO:0000256" key="1">
    <source>
        <dbReference type="ARBA" id="ARBA00004123"/>
    </source>
</evidence>
<dbReference type="InterPro" id="IPR011598">
    <property type="entry name" value="bHLH_dom"/>
</dbReference>
<dbReference type="FunFam" id="4.10.280.10:FF:000037">
    <property type="entry name" value="max-like protein X isoform X2"/>
    <property type="match status" value="1"/>
</dbReference>
<comment type="subunit">
    <text evidence="12">Efficient DNA binding requires dimerization with another bHLH protein. Binds DNA as a heterodimer with MAD1, MAD4, MNT, WBSCR14 and MLXIP. Can also bind DNA as a homodimer.</text>
</comment>
<dbReference type="CDD" id="cd19687">
    <property type="entry name" value="bHLHzip_Mlx"/>
    <property type="match status" value="1"/>
</dbReference>
<evidence type="ECO:0000256" key="6">
    <source>
        <dbReference type="ARBA" id="ARBA00023015"/>
    </source>
</evidence>
<proteinExistence type="predicted"/>
<dbReference type="OrthoDB" id="5778525at2759"/>
<organism evidence="20 21">
    <name type="scientific">Allacma fusca</name>
    <dbReference type="NCBI Taxonomy" id="39272"/>
    <lineage>
        <taxon>Eukaryota</taxon>
        <taxon>Metazoa</taxon>
        <taxon>Ecdysozoa</taxon>
        <taxon>Arthropoda</taxon>
        <taxon>Hexapoda</taxon>
        <taxon>Collembola</taxon>
        <taxon>Symphypleona</taxon>
        <taxon>Sminthuridae</taxon>
        <taxon>Allacma</taxon>
    </lineage>
</organism>
<evidence type="ECO:0000256" key="8">
    <source>
        <dbReference type="ARBA" id="ARBA00023159"/>
    </source>
</evidence>
<evidence type="ECO:0000256" key="7">
    <source>
        <dbReference type="ARBA" id="ARBA00023125"/>
    </source>
</evidence>
<reference evidence="20" key="1">
    <citation type="submission" date="2021-06" db="EMBL/GenBank/DDBJ databases">
        <authorList>
            <person name="Hodson N. C."/>
            <person name="Mongue J. A."/>
            <person name="Jaron S. K."/>
        </authorList>
    </citation>
    <scope>NUCLEOTIDE SEQUENCE</scope>
</reference>
<keyword evidence="8" id="KW-0010">Activator</keyword>
<feature type="compositionally biased region" description="Low complexity" evidence="18">
    <location>
        <begin position="39"/>
        <end position="62"/>
    </location>
</feature>
<evidence type="ECO:0000256" key="4">
    <source>
        <dbReference type="ARBA" id="ARBA00022491"/>
    </source>
</evidence>
<evidence type="ECO:0000256" key="2">
    <source>
        <dbReference type="ARBA" id="ARBA00004496"/>
    </source>
</evidence>
<sequence length="251" mass="28800">MLLYLRWRVLRNSGHNFRPNFEEYSFKLEPLSPSEKEQSYSFSRSRCSSTGSINTLSSSAHNSADDDDDSDGKSSVSYKERRREAHTQAEQKRRDAIKKGYDWLQELVPMCQQNDSLSGYKLSKATVLQKSIDYIQYLLQQKKKQEDELAALRKEVVALQIMKVNYEQIVKAHQNQPGNAALQVSDEVKFQVFQAIMDTLFHSFNCGLSVTNFTELSAGVFSWLEEHCKPQTLRDMVVSILQQLKNQMGPG</sequence>
<comment type="function">
    <text evidence="11">Transcription regulator. Forms a sequence-specific DNA-binding protein complex with MAD1, MAD4, MNT, WBSCR14 and MLXIP which recognizes the core sequence 5'-CACGTG-3'. The TCFL4-MAD1, TCFL4-MAD4, TCFL4-WBSCR14 complexes are transcriptional repressors. Plays a role in transcriptional activation of glycolytic target genes. Involved in glucose-responsive gene regulation.</text>
</comment>
<dbReference type="GO" id="GO:0045944">
    <property type="term" value="P:positive regulation of transcription by RNA polymerase II"/>
    <property type="evidence" value="ECO:0007669"/>
    <property type="project" value="UniProtKB-ARBA"/>
</dbReference>
<feature type="domain" description="BHLH" evidence="19">
    <location>
        <begin position="81"/>
        <end position="138"/>
    </location>
</feature>
<dbReference type="GO" id="GO:0000981">
    <property type="term" value="F:DNA-binding transcription factor activity, RNA polymerase II-specific"/>
    <property type="evidence" value="ECO:0007669"/>
    <property type="project" value="TreeGrafter"/>
</dbReference>
<evidence type="ECO:0000259" key="19">
    <source>
        <dbReference type="PROSITE" id="PS50888"/>
    </source>
</evidence>
<evidence type="ECO:0000313" key="21">
    <source>
        <dbReference type="Proteomes" id="UP000708208"/>
    </source>
</evidence>
<keyword evidence="21" id="KW-1185">Reference proteome</keyword>
<evidence type="ECO:0000256" key="17">
    <source>
        <dbReference type="SAM" id="Coils"/>
    </source>
</evidence>
<dbReference type="AlphaFoldDB" id="A0A8J2PF26"/>
<dbReference type="Proteomes" id="UP000708208">
    <property type="component" value="Unassembled WGS sequence"/>
</dbReference>
<feature type="region of interest" description="Disordered" evidence="18">
    <location>
        <begin position="39"/>
        <end position="93"/>
    </location>
</feature>
<protein>
    <recommendedName>
        <fullName evidence="13">Max-like protein X</fullName>
    </recommendedName>
    <alternativeName>
        <fullName evidence="14">Max-like bHLHZip protein</fullName>
    </alternativeName>
    <alternativeName>
        <fullName evidence="15">Protein BigMax</fullName>
    </alternativeName>
    <alternativeName>
        <fullName evidence="16">Transcription factor-like protein 4</fullName>
    </alternativeName>
</protein>
<keyword evidence="5" id="KW-0597">Phosphoprotein</keyword>
<accession>A0A8J2PF26</accession>
<dbReference type="EMBL" id="CAJVCH010450279">
    <property type="protein sequence ID" value="CAG7819448.1"/>
    <property type="molecule type" value="Genomic_DNA"/>
</dbReference>
<dbReference type="SMART" id="SM00353">
    <property type="entry name" value="HLH"/>
    <property type="match status" value="1"/>
</dbReference>
<feature type="coiled-coil region" evidence="17">
    <location>
        <begin position="135"/>
        <end position="162"/>
    </location>
</feature>
<evidence type="ECO:0000256" key="10">
    <source>
        <dbReference type="ARBA" id="ARBA00023242"/>
    </source>
</evidence>
<keyword evidence="7" id="KW-0238">DNA-binding</keyword>
<evidence type="ECO:0000256" key="9">
    <source>
        <dbReference type="ARBA" id="ARBA00023163"/>
    </source>
</evidence>
<feature type="compositionally biased region" description="Basic and acidic residues" evidence="18">
    <location>
        <begin position="78"/>
        <end position="93"/>
    </location>
</feature>
<gene>
    <name evidence="20" type="ORF">AFUS01_LOCUS29895</name>
</gene>
<dbReference type="GO" id="GO:0005654">
    <property type="term" value="C:nucleoplasm"/>
    <property type="evidence" value="ECO:0007669"/>
    <property type="project" value="UniProtKB-ARBA"/>
</dbReference>
<dbReference type="GO" id="GO:0000978">
    <property type="term" value="F:RNA polymerase II cis-regulatory region sequence-specific DNA binding"/>
    <property type="evidence" value="ECO:0007669"/>
    <property type="project" value="TreeGrafter"/>
</dbReference>
<evidence type="ECO:0000256" key="16">
    <source>
        <dbReference type="ARBA" id="ARBA00082933"/>
    </source>
</evidence>
<dbReference type="PROSITE" id="PS50888">
    <property type="entry name" value="BHLH"/>
    <property type="match status" value="1"/>
</dbReference>
<dbReference type="InterPro" id="IPR052207">
    <property type="entry name" value="Max-like/E-box_TFs"/>
</dbReference>
<keyword evidence="4" id="KW-0678">Repressor</keyword>
<comment type="caution">
    <text evidence="20">The sequence shown here is derived from an EMBL/GenBank/DDBJ whole genome shotgun (WGS) entry which is preliminary data.</text>
</comment>
<keyword evidence="17" id="KW-0175">Coiled coil</keyword>
<evidence type="ECO:0000256" key="15">
    <source>
        <dbReference type="ARBA" id="ARBA00079081"/>
    </source>
</evidence>
<evidence type="ECO:0000256" key="5">
    <source>
        <dbReference type="ARBA" id="ARBA00022553"/>
    </source>
</evidence>
<dbReference type="Pfam" id="PF00010">
    <property type="entry name" value="HLH"/>
    <property type="match status" value="1"/>
</dbReference>
<evidence type="ECO:0000256" key="18">
    <source>
        <dbReference type="SAM" id="MobiDB-lite"/>
    </source>
</evidence>
<evidence type="ECO:0000256" key="12">
    <source>
        <dbReference type="ARBA" id="ARBA00065416"/>
    </source>
</evidence>
<comment type="subcellular location">
    <subcellularLocation>
        <location evidence="2">Cytoplasm</location>
    </subcellularLocation>
    <subcellularLocation>
        <location evidence="1">Nucleus</location>
    </subcellularLocation>
</comment>
<dbReference type="GO" id="GO:0140297">
    <property type="term" value="F:DNA-binding transcription factor binding"/>
    <property type="evidence" value="ECO:0007669"/>
    <property type="project" value="UniProtKB-ARBA"/>
</dbReference>
<keyword evidence="6" id="KW-0805">Transcription regulation</keyword>
<evidence type="ECO:0000256" key="3">
    <source>
        <dbReference type="ARBA" id="ARBA00022490"/>
    </source>
</evidence>
<evidence type="ECO:0000256" key="11">
    <source>
        <dbReference type="ARBA" id="ARBA00053727"/>
    </source>
</evidence>
<dbReference type="PANTHER" id="PTHR15741">
    <property type="entry name" value="BASIC HELIX-LOOP-HELIX ZIP TRANSCRIPTION FACTOR"/>
    <property type="match status" value="1"/>
</dbReference>
<evidence type="ECO:0000256" key="14">
    <source>
        <dbReference type="ARBA" id="ARBA00076041"/>
    </source>
</evidence>
<dbReference type="PANTHER" id="PTHR15741:SF25">
    <property type="entry name" value="MAX-LIKE PROTEIN X"/>
    <property type="match status" value="1"/>
</dbReference>